<feature type="transmembrane region" description="Helical" evidence="1">
    <location>
        <begin position="7"/>
        <end position="25"/>
    </location>
</feature>
<feature type="transmembrane region" description="Helical" evidence="1">
    <location>
        <begin position="31"/>
        <end position="54"/>
    </location>
</feature>
<accession>A0A810Q1L8</accession>
<keyword evidence="1" id="KW-0472">Membrane</keyword>
<dbReference type="Proteomes" id="UP000681343">
    <property type="component" value="Plasmid pMM35_02"/>
</dbReference>
<geneLocation type="plasmid" evidence="2 3">
    <name>pMM35_02</name>
</geneLocation>
<dbReference type="RefSeq" id="WP_212822142.1">
    <property type="nucleotide sequence ID" value="NZ_AP023417.1"/>
</dbReference>
<gene>
    <name evidence="2" type="ORF">MM35RIKEN_23490</name>
</gene>
<keyword evidence="3" id="KW-1185">Reference proteome</keyword>
<name>A0A810Q1L8_9FIRM</name>
<dbReference type="KEGG" id="vfa:MM35RIKEN_23490"/>
<evidence type="ECO:0000313" key="3">
    <source>
        <dbReference type="Proteomes" id="UP000681343"/>
    </source>
</evidence>
<organism evidence="2 3">
    <name type="scientific">Vescimonas fastidiosa</name>
    <dbReference type="NCBI Taxonomy" id="2714353"/>
    <lineage>
        <taxon>Bacteria</taxon>
        <taxon>Bacillati</taxon>
        <taxon>Bacillota</taxon>
        <taxon>Clostridia</taxon>
        <taxon>Eubacteriales</taxon>
        <taxon>Oscillospiraceae</taxon>
        <taxon>Vescimonas</taxon>
    </lineage>
</organism>
<evidence type="ECO:0000256" key="1">
    <source>
        <dbReference type="SAM" id="Phobius"/>
    </source>
</evidence>
<dbReference type="EMBL" id="AP023417">
    <property type="protein sequence ID" value="BCK80157.1"/>
    <property type="molecule type" value="Genomic_DNA"/>
</dbReference>
<proteinExistence type="predicted"/>
<keyword evidence="2" id="KW-0614">Plasmid</keyword>
<protein>
    <submittedName>
        <fullName evidence="2">Uncharacterized protein</fullName>
    </submittedName>
</protein>
<sequence length="268" mass="30309">MNKKKSIWSGVSVLIAAVLAIVAFVRSDTQIWLLTAAFTIWAIWVTAAFVFPYIQEQENEKRRAARRAAYDAQRQSLRALSVEEEDGFGPLLLRHVNHRISAYLKAVYPDATWEWRSPEPEKLILHGGTGRITISGIPDYDQAEVTFDQKANFSCSLLKVTPVVQSAAENGTSEKLPAPPREIDPQVWFEQQGRKVLDDLIYDLNSRGYSSLVIKDNGDICIRQGDVEKAQTSFKSLPEKHYWPRLLKVFEREGIAASMTDDAIALNW</sequence>
<evidence type="ECO:0000313" key="2">
    <source>
        <dbReference type="EMBL" id="BCK80157.1"/>
    </source>
</evidence>
<reference evidence="2" key="1">
    <citation type="submission" date="2020-09" db="EMBL/GenBank/DDBJ databases">
        <title>New species isolated from human feces.</title>
        <authorList>
            <person name="Kitahara M."/>
            <person name="Shigeno Y."/>
            <person name="Shime M."/>
            <person name="Matsumoto Y."/>
            <person name="Nakamura S."/>
            <person name="Motooka D."/>
            <person name="Fukuoka S."/>
            <person name="Nishikawa H."/>
            <person name="Benno Y."/>
        </authorList>
    </citation>
    <scope>NUCLEOTIDE SEQUENCE</scope>
    <source>
        <strain evidence="2">MM35</strain>
        <plasmid evidence="2">pMM35_02</plasmid>
    </source>
</reference>
<keyword evidence="1" id="KW-1133">Transmembrane helix</keyword>
<dbReference type="AlphaFoldDB" id="A0A810Q1L8"/>
<keyword evidence="1" id="KW-0812">Transmembrane</keyword>